<evidence type="ECO:0000259" key="2">
    <source>
        <dbReference type="Pfam" id="PF25246"/>
    </source>
</evidence>
<evidence type="ECO:0000256" key="1">
    <source>
        <dbReference type="SAM" id="MobiDB-lite"/>
    </source>
</evidence>
<feature type="compositionally biased region" description="Polar residues" evidence="1">
    <location>
        <begin position="10"/>
        <end position="20"/>
    </location>
</feature>
<proteinExistence type="predicted"/>
<dbReference type="Proteomes" id="UP000823775">
    <property type="component" value="Unassembled WGS sequence"/>
</dbReference>
<dbReference type="PANTHER" id="PTHR35743">
    <property type="entry name" value="NODULIN HOMEOBOX"/>
    <property type="match status" value="1"/>
</dbReference>
<evidence type="ECO:0000313" key="4">
    <source>
        <dbReference type="Proteomes" id="UP000823775"/>
    </source>
</evidence>
<dbReference type="Pfam" id="PF25246">
    <property type="entry name" value="Nodulin_N"/>
    <property type="match status" value="2"/>
</dbReference>
<protein>
    <recommendedName>
        <fullName evidence="2">Nodulin homeobox N-terminal domain-containing protein</fullName>
    </recommendedName>
</protein>
<gene>
    <name evidence="3" type="ORF">HAX54_017457</name>
</gene>
<feature type="region of interest" description="Disordered" evidence="1">
    <location>
        <begin position="1"/>
        <end position="23"/>
    </location>
</feature>
<dbReference type="InterPro" id="IPR057287">
    <property type="entry name" value="Ndx_N"/>
</dbReference>
<keyword evidence="4" id="KW-1185">Reference proteome</keyword>
<comment type="caution">
    <text evidence="3">The sequence shown here is derived from an EMBL/GenBank/DDBJ whole genome shotgun (WGS) entry which is preliminary data.</text>
</comment>
<reference evidence="3 4" key="1">
    <citation type="journal article" date="2021" name="BMC Genomics">
        <title>Datura genome reveals duplications of psychoactive alkaloid biosynthetic genes and high mutation rate following tissue culture.</title>
        <authorList>
            <person name="Rajewski A."/>
            <person name="Carter-House D."/>
            <person name="Stajich J."/>
            <person name="Litt A."/>
        </authorList>
    </citation>
    <scope>NUCLEOTIDE SEQUENCE [LARGE SCALE GENOMIC DNA]</scope>
    <source>
        <strain evidence="3">AR-01</strain>
    </source>
</reference>
<dbReference type="InterPro" id="IPR039325">
    <property type="entry name" value="NDX"/>
</dbReference>
<dbReference type="EMBL" id="JACEIK010002156">
    <property type="protein sequence ID" value="MCD9559496.1"/>
    <property type="molecule type" value="Genomic_DNA"/>
</dbReference>
<feature type="domain" description="Nodulin homeobox N-terminal" evidence="2">
    <location>
        <begin position="26"/>
        <end position="188"/>
    </location>
</feature>
<dbReference type="PANTHER" id="PTHR35743:SF1">
    <property type="entry name" value="NODULIN HOMEOBOX"/>
    <property type="match status" value="1"/>
</dbReference>
<name>A0ABS8UNP5_DATST</name>
<evidence type="ECO:0000313" key="3">
    <source>
        <dbReference type="EMBL" id="MCD9559496.1"/>
    </source>
</evidence>
<sequence length="237" mass="26488">MRFSKEEGASCSTDPVSSTARPGDPALDLISAVKGLHGLSSQELSRLIREAENSILQHIPENGLSIQIDVEKLSRYLALHLIAVILASEANAGLLKYLLSGFQLLHSLSDLASRHPKIEQILLDDVKVSGQLLDLVFFSLVILCNYSKVSNDMVLLHSTLVASSLYLLTVCISSQWLDLAHVFLAYYKDYGLKAEETLNHLCQQCEASLQFLQSLCQQKLFRERLVKNKVFPKNYIR</sequence>
<feature type="domain" description="Nodulin homeobox N-terminal" evidence="2">
    <location>
        <begin position="190"/>
        <end position="230"/>
    </location>
</feature>
<organism evidence="3 4">
    <name type="scientific">Datura stramonium</name>
    <name type="common">Jimsonweed</name>
    <name type="synonym">Common thornapple</name>
    <dbReference type="NCBI Taxonomy" id="4076"/>
    <lineage>
        <taxon>Eukaryota</taxon>
        <taxon>Viridiplantae</taxon>
        <taxon>Streptophyta</taxon>
        <taxon>Embryophyta</taxon>
        <taxon>Tracheophyta</taxon>
        <taxon>Spermatophyta</taxon>
        <taxon>Magnoliopsida</taxon>
        <taxon>eudicotyledons</taxon>
        <taxon>Gunneridae</taxon>
        <taxon>Pentapetalae</taxon>
        <taxon>asterids</taxon>
        <taxon>lamiids</taxon>
        <taxon>Solanales</taxon>
        <taxon>Solanaceae</taxon>
        <taxon>Solanoideae</taxon>
        <taxon>Datureae</taxon>
        <taxon>Datura</taxon>
    </lineage>
</organism>
<accession>A0ABS8UNP5</accession>